<dbReference type="Proteomes" id="UP000054532">
    <property type="component" value="Unassembled WGS sequence"/>
</dbReference>
<proteinExistence type="predicted"/>
<gene>
    <name evidence="1" type="ORF">L914_17906</name>
</gene>
<dbReference type="EMBL" id="KI695643">
    <property type="protein sequence ID" value="ETM35153.1"/>
    <property type="molecule type" value="Genomic_DNA"/>
</dbReference>
<protein>
    <submittedName>
        <fullName evidence="1">Uncharacterized protein</fullName>
    </submittedName>
</protein>
<accession>W2MHI3</accession>
<dbReference type="AlphaFoldDB" id="W2MHI3"/>
<name>W2MHI3_PHYNI</name>
<organism evidence="1">
    <name type="scientific">Phytophthora nicotianae</name>
    <name type="common">Potato buckeye rot agent</name>
    <name type="synonym">Phytophthora parasitica</name>
    <dbReference type="NCBI Taxonomy" id="4792"/>
    <lineage>
        <taxon>Eukaryota</taxon>
        <taxon>Sar</taxon>
        <taxon>Stramenopiles</taxon>
        <taxon>Oomycota</taxon>
        <taxon>Peronosporomycetes</taxon>
        <taxon>Peronosporales</taxon>
        <taxon>Peronosporaceae</taxon>
        <taxon>Phytophthora</taxon>
    </lineage>
</organism>
<evidence type="ECO:0000313" key="1">
    <source>
        <dbReference type="EMBL" id="ETM35153.1"/>
    </source>
</evidence>
<sequence>MVVELARLRQRKQNLEASVTCLLLKNRDKWGAVTDAVQGMQRKVFSVVQQTRLEKDQHDNLAVMSQVRAKLQLVAALQAALSDGNLPDQMSKFLVSASPPRRATGESQQLQTSSSMFDLLEIIFDLRVQDLHTALDQIQQSSTTIDAVDVQGYSGKSGAMDSMEYKSSQLLPFDDVTASSAIWSILGLRSMSATGGLRLKDNLMTRAWSRRASCCVWMRIQICLLNAIPF</sequence>
<reference evidence="1" key="1">
    <citation type="submission" date="2013-11" db="EMBL/GenBank/DDBJ databases">
        <title>The Genome Sequence of Phytophthora parasitica IAC_01/95.</title>
        <authorList>
            <consortium name="The Broad Institute Genomics Platform"/>
            <person name="Russ C."/>
            <person name="Tyler B."/>
            <person name="Panabieres F."/>
            <person name="Shan W."/>
            <person name="Tripathy S."/>
            <person name="Grunwald N."/>
            <person name="Machado M."/>
            <person name="Johnson C.S."/>
            <person name="Arredondo F."/>
            <person name="Hong C."/>
            <person name="Coffey M."/>
            <person name="Young S.K."/>
            <person name="Zeng Q."/>
            <person name="Gargeya S."/>
            <person name="Fitzgerald M."/>
            <person name="Abouelleil A."/>
            <person name="Alvarado L."/>
            <person name="Chapman S.B."/>
            <person name="Gainer-Dewar J."/>
            <person name="Goldberg J."/>
            <person name="Griggs A."/>
            <person name="Gujja S."/>
            <person name="Hansen M."/>
            <person name="Howarth C."/>
            <person name="Imamovic A."/>
            <person name="Ireland A."/>
            <person name="Larimer J."/>
            <person name="McCowan C."/>
            <person name="Murphy C."/>
            <person name="Pearson M."/>
            <person name="Poon T.W."/>
            <person name="Priest M."/>
            <person name="Roberts A."/>
            <person name="Saif S."/>
            <person name="Shea T."/>
            <person name="Sykes S."/>
            <person name="Wortman J."/>
            <person name="Nusbaum C."/>
            <person name="Birren B."/>
        </authorList>
    </citation>
    <scope>NUCLEOTIDE SEQUENCE [LARGE SCALE GENOMIC DNA]</scope>
    <source>
        <strain evidence="1">IAC_01/95</strain>
    </source>
</reference>